<dbReference type="Gene3D" id="1.10.10.10">
    <property type="entry name" value="Winged helix-like DNA-binding domain superfamily/Winged helix DNA-binding domain"/>
    <property type="match status" value="1"/>
</dbReference>
<dbReference type="KEGG" id="thei:K1720_01025"/>
<dbReference type="InterPro" id="IPR036388">
    <property type="entry name" value="WH-like_DNA-bd_sf"/>
</dbReference>
<dbReference type="Proteomes" id="UP001056425">
    <property type="component" value="Chromosome"/>
</dbReference>
<dbReference type="PANTHER" id="PTHR33169:SF14">
    <property type="entry name" value="TRANSCRIPTIONAL REGULATOR RV3488"/>
    <property type="match status" value="1"/>
</dbReference>
<dbReference type="SUPFAM" id="SSF46785">
    <property type="entry name" value="Winged helix' DNA-binding domain"/>
    <property type="match status" value="1"/>
</dbReference>
<proteinExistence type="predicted"/>
<dbReference type="InterPro" id="IPR036390">
    <property type="entry name" value="WH_DNA-bd_sf"/>
</dbReference>
<dbReference type="AlphaFoldDB" id="A0A9E7SCT3"/>
<sequence length="103" mass="12190">MMRRLILGFMGLHILHHASKEPISGSFMMEELKKHDYNVSPGTMYPLLQKMERLGLLKSHWEIRNGRRVRFYEITPKGLQMLEEGKKRIKELCMEILGDPHEQ</sequence>
<dbReference type="PANTHER" id="PTHR33169">
    <property type="entry name" value="PADR-FAMILY TRANSCRIPTIONAL REGULATOR"/>
    <property type="match status" value="1"/>
</dbReference>
<dbReference type="InterPro" id="IPR052509">
    <property type="entry name" value="Metal_resp_DNA-bind_regulator"/>
</dbReference>
<protein>
    <submittedName>
        <fullName evidence="2">PadR family transcriptional regulator</fullName>
    </submittedName>
</protein>
<organism evidence="2 3">
    <name type="scientific">Thermococcus argininiproducens</name>
    <dbReference type="NCBI Taxonomy" id="2866384"/>
    <lineage>
        <taxon>Archaea</taxon>
        <taxon>Methanobacteriati</taxon>
        <taxon>Methanobacteriota</taxon>
        <taxon>Thermococci</taxon>
        <taxon>Thermococcales</taxon>
        <taxon>Thermococcaceae</taxon>
        <taxon>Thermococcus</taxon>
    </lineage>
</organism>
<feature type="domain" description="Transcription regulator PadR N-terminal" evidence="1">
    <location>
        <begin position="14"/>
        <end position="83"/>
    </location>
</feature>
<dbReference type="EMBL" id="CP080572">
    <property type="protein sequence ID" value="USH00100.1"/>
    <property type="molecule type" value="Genomic_DNA"/>
</dbReference>
<name>A0A9E7SCT3_9EURY</name>
<keyword evidence="3" id="KW-1185">Reference proteome</keyword>
<accession>A0A9E7SCT3</accession>
<dbReference type="InterPro" id="IPR005149">
    <property type="entry name" value="Tscrpt_reg_PadR_N"/>
</dbReference>
<evidence type="ECO:0000313" key="2">
    <source>
        <dbReference type="EMBL" id="USH00100.1"/>
    </source>
</evidence>
<gene>
    <name evidence="2" type="ORF">K1720_01025</name>
</gene>
<reference evidence="2 3" key="1">
    <citation type="submission" date="2021-08" db="EMBL/GenBank/DDBJ databases">
        <title>Thermococcus onnuriiensis IOH2.</title>
        <authorList>
            <person name="Park Y.-J."/>
        </authorList>
    </citation>
    <scope>NUCLEOTIDE SEQUENCE [LARGE SCALE GENOMIC DNA]</scope>
    <source>
        <strain evidence="2 3">IOH2</strain>
    </source>
</reference>
<dbReference type="RefSeq" id="WP_251949381.1">
    <property type="nucleotide sequence ID" value="NZ_CP080572.1"/>
</dbReference>
<evidence type="ECO:0000313" key="3">
    <source>
        <dbReference type="Proteomes" id="UP001056425"/>
    </source>
</evidence>
<dbReference type="Pfam" id="PF03551">
    <property type="entry name" value="PadR"/>
    <property type="match status" value="1"/>
</dbReference>
<evidence type="ECO:0000259" key="1">
    <source>
        <dbReference type="Pfam" id="PF03551"/>
    </source>
</evidence>
<dbReference type="GeneID" id="72776882"/>